<dbReference type="OrthoDB" id="1674486at2759"/>
<dbReference type="PANTHER" id="PTHR31485:SF7">
    <property type="entry name" value="PEPTIDYL SERINE ALPHA-GALACTOSYLTRANSFERASE"/>
    <property type="match status" value="1"/>
</dbReference>
<evidence type="ECO:0000313" key="3">
    <source>
        <dbReference type="Proteomes" id="UP000729402"/>
    </source>
</evidence>
<comment type="caution">
    <text evidence="2">The sequence shown here is derived from an EMBL/GenBank/DDBJ whole genome shotgun (WGS) entry which is preliminary data.</text>
</comment>
<dbReference type="GO" id="GO:0016757">
    <property type="term" value="F:glycosyltransferase activity"/>
    <property type="evidence" value="ECO:0007669"/>
    <property type="project" value="InterPro"/>
</dbReference>
<name>A0A8J5RTS5_ZIZPA</name>
<dbReference type="Proteomes" id="UP000729402">
    <property type="component" value="Unassembled WGS sequence"/>
</dbReference>
<evidence type="ECO:0000313" key="2">
    <source>
        <dbReference type="EMBL" id="KAG8054307.1"/>
    </source>
</evidence>
<organism evidence="2 3">
    <name type="scientific">Zizania palustris</name>
    <name type="common">Northern wild rice</name>
    <dbReference type="NCBI Taxonomy" id="103762"/>
    <lineage>
        <taxon>Eukaryota</taxon>
        <taxon>Viridiplantae</taxon>
        <taxon>Streptophyta</taxon>
        <taxon>Embryophyta</taxon>
        <taxon>Tracheophyta</taxon>
        <taxon>Spermatophyta</taxon>
        <taxon>Magnoliopsida</taxon>
        <taxon>Liliopsida</taxon>
        <taxon>Poales</taxon>
        <taxon>Poaceae</taxon>
        <taxon>BOP clade</taxon>
        <taxon>Oryzoideae</taxon>
        <taxon>Oryzeae</taxon>
        <taxon>Zizaniinae</taxon>
        <taxon>Zizania</taxon>
    </lineage>
</organism>
<dbReference type="EMBL" id="JAAALK010000288">
    <property type="protein sequence ID" value="KAG8054307.1"/>
    <property type="molecule type" value="Genomic_DNA"/>
</dbReference>
<dbReference type="InterPro" id="IPR044845">
    <property type="entry name" value="HPAT/SRGT1-like"/>
</dbReference>
<feature type="signal peptide" evidence="1">
    <location>
        <begin position="1"/>
        <end position="23"/>
    </location>
</feature>
<dbReference type="PANTHER" id="PTHR31485">
    <property type="entry name" value="PEPTIDYL SERINE ALPHA-GALACTOSYLTRANSFERASE"/>
    <property type="match status" value="1"/>
</dbReference>
<accession>A0A8J5RTS5</accession>
<dbReference type="AlphaFoldDB" id="A0A8J5RTS5"/>
<reference evidence="2" key="2">
    <citation type="submission" date="2021-02" db="EMBL/GenBank/DDBJ databases">
        <authorList>
            <person name="Kimball J.A."/>
            <person name="Haas M.W."/>
            <person name="Macchietto M."/>
            <person name="Kono T."/>
            <person name="Duquette J."/>
            <person name="Shao M."/>
        </authorList>
    </citation>
    <scope>NUCLEOTIDE SEQUENCE</scope>
    <source>
        <tissue evidence="2">Fresh leaf tissue</tissue>
    </source>
</reference>
<reference evidence="2" key="1">
    <citation type="journal article" date="2021" name="bioRxiv">
        <title>Whole Genome Assembly and Annotation of Northern Wild Rice, Zizania palustris L., Supports a Whole Genome Duplication in the Zizania Genus.</title>
        <authorList>
            <person name="Haas M."/>
            <person name="Kono T."/>
            <person name="Macchietto M."/>
            <person name="Millas R."/>
            <person name="McGilp L."/>
            <person name="Shao M."/>
            <person name="Duquette J."/>
            <person name="Hirsch C.N."/>
            <person name="Kimball J."/>
        </authorList>
    </citation>
    <scope>NUCLEOTIDE SEQUENCE</scope>
    <source>
        <tissue evidence="2">Fresh leaf tissue</tissue>
    </source>
</reference>
<feature type="chain" id="PRO_5035189059" description="Hexosyltransferase" evidence="1">
    <location>
        <begin position="24"/>
        <end position="160"/>
    </location>
</feature>
<protein>
    <recommendedName>
        <fullName evidence="4">Hexosyltransferase</fullName>
    </recommendedName>
</protein>
<keyword evidence="3" id="KW-1185">Reference proteome</keyword>
<evidence type="ECO:0000256" key="1">
    <source>
        <dbReference type="SAM" id="SignalP"/>
    </source>
</evidence>
<gene>
    <name evidence="2" type="ORF">GUJ93_ZPchr0001g31061</name>
</gene>
<evidence type="ECO:0008006" key="4">
    <source>
        <dbReference type="Google" id="ProtNLM"/>
    </source>
</evidence>
<proteinExistence type="predicted"/>
<keyword evidence="1" id="KW-0732">Signal</keyword>
<sequence length="160" mass="17130">MAAAIAGAVVATILLVWTAPVSAGAAAGDGRRMHTLFSVECGDYFDWQAVGLLHSLRKAGQPGGVTRLLSCAPDQLPSYRGLRLGHTLQVPSYSRHPRTGDWYPAINKPAGVVHWLKHSPEVNDIDWVVILDADQIVRGPSFLGNSAQKKAGLLLLIMGI</sequence>